<feature type="transmembrane region" description="Helical" evidence="1">
    <location>
        <begin position="81"/>
        <end position="99"/>
    </location>
</feature>
<protein>
    <submittedName>
        <fullName evidence="2">Uncharacterized protein</fullName>
    </submittedName>
</protein>
<dbReference type="RefSeq" id="WP_381521235.1">
    <property type="nucleotide sequence ID" value="NZ_JBHULN010000003.1"/>
</dbReference>
<gene>
    <name evidence="2" type="ORF">ACFSUS_07675</name>
</gene>
<name>A0ABW5M2Y6_9BACT</name>
<dbReference type="EMBL" id="JBHULN010000003">
    <property type="protein sequence ID" value="MFD2570508.1"/>
    <property type="molecule type" value="Genomic_DNA"/>
</dbReference>
<comment type="caution">
    <text evidence="2">The sequence shown here is derived from an EMBL/GenBank/DDBJ whole genome shotgun (WGS) entry which is preliminary data.</text>
</comment>
<evidence type="ECO:0000256" key="1">
    <source>
        <dbReference type="SAM" id="Phobius"/>
    </source>
</evidence>
<feature type="transmembrane region" description="Helical" evidence="1">
    <location>
        <begin position="108"/>
        <end position="129"/>
    </location>
</feature>
<reference evidence="3" key="1">
    <citation type="journal article" date="2019" name="Int. J. Syst. Evol. Microbiol.">
        <title>The Global Catalogue of Microorganisms (GCM) 10K type strain sequencing project: providing services to taxonomists for standard genome sequencing and annotation.</title>
        <authorList>
            <consortium name="The Broad Institute Genomics Platform"/>
            <consortium name="The Broad Institute Genome Sequencing Center for Infectious Disease"/>
            <person name="Wu L."/>
            <person name="Ma J."/>
        </authorList>
    </citation>
    <scope>NUCLEOTIDE SEQUENCE [LARGE SCALE GENOMIC DNA]</scope>
    <source>
        <strain evidence="3">KCTC 42805</strain>
    </source>
</reference>
<sequence>MNKRRSTLFTGSSATFTAIIVPIKANKLTFWLTPRYAPKRPTRSYSPPECLTFLALPYFFVEDGFAKLAELPYNSHERRNLASYGLTIAFFYLNFYVLISRPYFKRSYVLYGLSVLGYFLLVQAILANINHQPNFFPPGRCFTRFVAASTPIS</sequence>
<dbReference type="Proteomes" id="UP001597469">
    <property type="component" value="Unassembled WGS sequence"/>
</dbReference>
<evidence type="ECO:0000313" key="3">
    <source>
        <dbReference type="Proteomes" id="UP001597469"/>
    </source>
</evidence>
<accession>A0ABW5M2Y6</accession>
<organism evidence="2 3">
    <name type="scientific">Spirosoma soli</name>
    <dbReference type="NCBI Taxonomy" id="1770529"/>
    <lineage>
        <taxon>Bacteria</taxon>
        <taxon>Pseudomonadati</taxon>
        <taxon>Bacteroidota</taxon>
        <taxon>Cytophagia</taxon>
        <taxon>Cytophagales</taxon>
        <taxon>Cytophagaceae</taxon>
        <taxon>Spirosoma</taxon>
    </lineage>
</organism>
<evidence type="ECO:0000313" key="2">
    <source>
        <dbReference type="EMBL" id="MFD2570508.1"/>
    </source>
</evidence>
<keyword evidence="1" id="KW-1133">Transmembrane helix</keyword>
<keyword evidence="3" id="KW-1185">Reference proteome</keyword>
<keyword evidence="1" id="KW-0812">Transmembrane</keyword>
<keyword evidence="1" id="KW-0472">Membrane</keyword>
<proteinExistence type="predicted"/>